<evidence type="ECO:0000313" key="3">
    <source>
        <dbReference type="Proteomes" id="UP000823842"/>
    </source>
</evidence>
<protein>
    <submittedName>
        <fullName evidence="2">Uncharacterized protein</fullName>
    </submittedName>
</protein>
<proteinExistence type="predicted"/>
<reference evidence="2" key="1">
    <citation type="journal article" date="2021" name="PeerJ">
        <title>Extensive microbial diversity within the chicken gut microbiome revealed by metagenomics and culture.</title>
        <authorList>
            <person name="Gilroy R."/>
            <person name="Ravi A."/>
            <person name="Getino M."/>
            <person name="Pursley I."/>
            <person name="Horton D.L."/>
            <person name="Alikhan N.F."/>
            <person name="Baker D."/>
            <person name="Gharbi K."/>
            <person name="Hall N."/>
            <person name="Watson M."/>
            <person name="Adriaenssens E.M."/>
            <person name="Foster-Nyarko E."/>
            <person name="Jarju S."/>
            <person name="Secka A."/>
            <person name="Antonio M."/>
            <person name="Oren A."/>
            <person name="Chaudhuri R.R."/>
            <person name="La Ragione R."/>
            <person name="Hildebrand F."/>
            <person name="Pallen M.J."/>
        </authorList>
    </citation>
    <scope>NUCLEOTIDE SEQUENCE</scope>
    <source>
        <strain evidence="2">ChiSjej1B19-5720</strain>
    </source>
</reference>
<feature type="region of interest" description="Disordered" evidence="1">
    <location>
        <begin position="1"/>
        <end position="22"/>
    </location>
</feature>
<dbReference type="AlphaFoldDB" id="A0A9D2LSR4"/>
<evidence type="ECO:0000256" key="1">
    <source>
        <dbReference type="SAM" id="MobiDB-lite"/>
    </source>
</evidence>
<sequence length="129" mass="14997">MELFDKLFSKSEKTDQNQETPKKTLEELVQASLDFLIKKKDGETPAATFPIPGTRNIARLYFGPVDKRKDARWHYTVGVYKKGTNMLVSHYLKSGTKEEVYEYIKTEENKNQTITSVKELSEDVDERWS</sequence>
<comment type="caution">
    <text evidence="2">The sequence shown here is derived from an EMBL/GenBank/DDBJ whole genome shotgun (WGS) entry which is preliminary data.</text>
</comment>
<gene>
    <name evidence="2" type="ORF">IAA06_06615</name>
</gene>
<evidence type="ECO:0000313" key="2">
    <source>
        <dbReference type="EMBL" id="HJB28451.1"/>
    </source>
</evidence>
<accession>A0A9D2LSR4</accession>
<dbReference type="EMBL" id="DWYZ01000128">
    <property type="protein sequence ID" value="HJB28451.1"/>
    <property type="molecule type" value="Genomic_DNA"/>
</dbReference>
<organism evidence="2 3">
    <name type="scientific">Candidatus Blautia faecavium</name>
    <dbReference type="NCBI Taxonomy" id="2838487"/>
    <lineage>
        <taxon>Bacteria</taxon>
        <taxon>Bacillati</taxon>
        <taxon>Bacillota</taxon>
        <taxon>Clostridia</taxon>
        <taxon>Lachnospirales</taxon>
        <taxon>Lachnospiraceae</taxon>
        <taxon>Blautia</taxon>
    </lineage>
</organism>
<reference evidence="2" key="2">
    <citation type="submission" date="2021-04" db="EMBL/GenBank/DDBJ databases">
        <authorList>
            <person name="Gilroy R."/>
        </authorList>
    </citation>
    <scope>NUCLEOTIDE SEQUENCE</scope>
    <source>
        <strain evidence="2">ChiSjej1B19-5720</strain>
    </source>
</reference>
<dbReference type="Proteomes" id="UP000823842">
    <property type="component" value="Unassembled WGS sequence"/>
</dbReference>
<name>A0A9D2LSR4_9FIRM</name>